<dbReference type="EMBL" id="CP066776">
    <property type="protein sequence ID" value="QQL45998.1"/>
    <property type="molecule type" value="Genomic_DNA"/>
</dbReference>
<dbReference type="KEGG" id="soa:G3M56_005310"/>
<reference evidence="1 2" key="1">
    <citation type="submission" date="2020-12" db="EMBL/GenBank/DDBJ databases">
        <title>Sulforoseuscoccus oceanibium gen. nov., sp. nov., a representative of the phylum Verrucomicrobia with special cytoplasmic membrane, and proposal of Sulforoseuscoccusaceae fam. nov.</title>
        <authorList>
            <person name="Xi F."/>
        </authorList>
    </citation>
    <scope>NUCLEOTIDE SEQUENCE [LARGE SCALE GENOMIC DNA]</scope>
    <source>
        <strain evidence="1 2">T37</strain>
    </source>
</reference>
<gene>
    <name evidence="1" type="ORF">G3M56_005310</name>
</gene>
<proteinExistence type="predicted"/>
<organism evidence="1 2">
    <name type="scientific">Sulfuriroseicoccus oceanibius</name>
    <dbReference type="NCBI Taxonomy" id="2707525"/>
    <lineage>
        <taxon>Bacteria</taxon>
        <taxon>Pseudomonadati</taxon>
        <taxon>Verrucomicrobiota</taxon>
        <taxon>Verrucomicrobiia</taxon>
        <taxon>Verrucomicrobiales</taxon>
        <taxon>Verrucomicrobiaceae</taxon>
        <taxon>Sulfuriroseicoccus</taxon>
    </lineage>
</organism>
<evidence type="ECO:0000313" key="2">
    <source>
        <dbReference type="Proteomes" id="UP000475117"/>
    </source>
</evidence>
<name>A0A6B3LE51_9BACT</name>
<protein>
    <submittedName>
        <fullName evidence="1">Uncharacterized protein</fullName>
    </submittedName>
</protein>
<sequence>MNKILLSGLRATLVMNDGATLEEATVKKALTEKGLKITSFTAEQATEPAATYHLKVAGTG</sequence>
<keyword evidence="2" id="KW-1185">Reference proteome</keyword>
<dbReference type="RefSeq" id="WP_164364202.1">
    <property type="nucleotide sequence ID" value="NZ_CP066776.1"/>
</dbReference>
<evidence type="ECO:0000313" key="1">
    <source>
        <dbReference type="EMBL" id="QQL45998.1"/>
    </source>
</evidence>
<dbReference type="AlphaFoldDB" id="A0A6B3LE51"/>
<dbReference type="Proteomes" id="UP000475117">
    <property type="component" value="Chromosome"/>
</dbReference>
<accession>A0A6B3LE51</accession>